<organism evidence="5 6">
    <name type="scientific">Apostasia shenzhenica</name>
    <dbReference type="NCBI Taxonomy" id="1088818"/>
    <lineage>
        <taxon>Eukaryota</taxon>
        <taxon>Viridiplantae</taxon>
        <taxon>Streptophyta</taxon>
        <taxon>Embryophyta</taxon>
        <taxon>Tracheophyta</taxon>
        <taxon>Spermatophyta</taxon>
        <taxon>Magnoliopsida</taxon>
        <taxon>Liliopsida</taxon>
        <taxon>Asparagales</taxon>
        <taxon>Orchidaceae</taxon>
        <taxon>Apostasioideae</taxon>
        <taxon>Apostasia</taxon>
    </lineage>
</organism>
<evidence type="ECO:0000256" key="2">
    <source>
        <dbReference type="ARBA" id="ARBA00022737"/>
    </source>
</evidence>
<gene>
    <name evidence="5" type="primary">ACBP4</name>
    <name evidence="5" type="ORF">AXF42_Ash019584</name>
</gene>
<evidence type="ECO:0000256" key="3">
    <source>
        <dbReference type="SAM" id="Coils"/>
    </source>
</evidence>
<dbReference type="Pfam" id="PF24922">
    <property type="entry name" value="ACBP4_C"/>
    <property type="match status" value="1"/>
</dbReference>
<keyword evidence="2" id="KW-0677">Repeat</keyword>
<dbReference type="Proteomes" id="UP000236161">
    <property type="component" value="Unassembled WGS sequence"/>
</dbReference>
<evidence type="ECO:0000313" key="6">
    <source>
        <dbReference type="Proteomes" id="UP000236161"/>
    </source>
</evidence>
<dbReference type="InterPro" id="IPR015915">
    <property type="entry name" value="Kelch-typ_b-propeller"/>
</dbReference>
<dbReference type="SUPFAM" id="SSF50965">
    <property type="entry name" value="Galactose oxidase, central domain"/>
    <property type="match status" value="1"/>
</dbReference>
<dbReference type="EC" id="2.1.1.-" evidence="5"/>
<keyword evidence="6" id="KW-1185">Reference proteome</keyword>
<dbReference type="PANTHER" id="PTHR46093:SF5">
    <property type="entry name" value="OS02G0822800 PROTEIN"/>
    <property type="match status" value="1"/>
</dbReference>
<dbReference type="Pfam" id="PF01344">
    <property type="entry name" value="Kelch_1"/>
    <property type="match status" value="1"/>
</dbReference>
<keyword evidence="5" id="KW-0489">Methyltransferase</keyword>
<reference evidence="5 6" key="1">
    <citation type="journal article" date="2017" name="Nature">
        <title>The Apostasia genome and the evolution of orchids.</title>
        <authorList>
            <person name="Zhang G.Q."/>
            <person name="Liu K.W."/>
            <person name="Li Z."/>
            <person name="Lohaus R."/>
            <person name="Hsiao Y.Y."/>
            <person name="Niu S.C."/>
            <person name="Wang J.Y."/>
            <person name="Lin Y.C."/>
            <person name="Xu Q."/>
            <person name="Chen L.J."/>
            <person name="Yoshida K."/>
            <person name="Fujiwara S."/>
            <person name="Wang Z.W."/>
            <person name="Zhang Y.Q."/>
            <person name="Mitsuda N."/>
            <person name="Wang M."/>
            <person name="Liu G.H."/>
            <person name="Pecoraro L."/>
            <person name="Huang H.X."/>
            <person name="Xiao X.J."/>
            <person name="Lin M."/>
            <person name="Wu X.Y."/>
            <person name="Wu W.L."/>
            <person name="Chen Y.Y."/>
            <person name="Chang S.B."/>
            <person name="Sakamoto S."/>
            <person name="Ohme-Takagi M."/>
            <person name="Yagi M."/>
            <person name="Zeng S.J."/>
            <person name="Shen C.Y."/>
            <person name="Yeh C.M."/>
            <person name="Luo Y.B."/>
            <person name="Tsai W.C."/>
            <person name="Van de Peer Y."/>
            <person name="Liu Z.J."/>
        </authorList>
    </citation>
    <scope>NUCLEOTIDE SEQUENCE [LARGE SCALE GENOMIC DNA]</scope>
    <source>
        <strain evidence="6">cv. Shenzhen</strain>
        <tissue evidence="5">Stem</tissue>
    </source>
</reference>
<dbReference type="Pfam" id="PF24681">
    <property type="entry name" value="Kelch_KLHDC2_KLHL20_DRC7"/>
    <property type="match status" value="1"/>
</dbReference>
<keyword evidence="3" id="KW-0175">Coiled coil</keyword>
<dbReference type="GO" id="GO:0032259">
    <property type="term" value="P:methylation"/>
    <property type="evidence" value="ECO:0007669"/>
    <property type="project" value="UniProtKB-KW"/>
</dbReference>
<dbReference type="EMBL" id="KZ451949">
    <property type="protein sequence ID" value="PKA59430.1"/>
    <property type="molecule type" value="Genomic_DNA"/>
</dbReference>
<evidence type="ECO:0000313" key="5">
    <source>
        <dbReference type="EMBL" id="PKA59430.1"/>
    </source>
</evidence>
<dbReference type="STRING" id="1088818.A0A2I0AV59"/>
<evidence type="ECO:0000256" key="1">
    <source>
        <dbReference type="ARBA" id="ARBA00022441"/>
    </source>
</evidence>
<dbReference type="AlphaFoldDB" id="A0A2I0AV59"/>
<keyword evidence="1" id="KW-0880">Kelch repeat</keyword>
<dbReference type="GO" id="GO:0008168">
    <property type="term" value="F:methyltransferase activity"/>
    <property type="evidence" value="ECO:0007669"/>
    <property type="project" value="UniProtKB-KW"/>
</dbReference>
<name>A0A2I0AV59_9ASPA</name>
<keyword evidence="5" id="KW-0808">Transferase</keyword>
<feature type="coiled-coil region" evidence="3">
    <location>
        <begin position="483"/>
        <end position="510"/>
    </location>
</feature>
<dbReference type="InterPro" id="IPR006652">
    <property type="entry name" value="Kelch_1"/>
</dbReference>
<accession>A0A2I0AV59</accession>
<dbReference type="Gene3D" id="2.120.10.80">
    <property type="entry name" value="Kelch-type beta propeller"/>
    <property type="match status" value="2"/>
</dbReference>
<sequence>MHLHSPSASSVEDMTVNGHHSLSAILSELPYDQWMLICTSGRRPLTRYKHAAAVVHEKLFVIGGSHNGRYLSDVQVLDLRSLSWSVLNLRVDTGTLSAQKTSSNEVFPAISSHSLVAWENKLLVIAGHSKEKSDAVTVWSIDPETLLFSVIKTQGKVPIARSGQSVTLMGSKLIMFGGEDGRRKLLNDLHVLDLSTMSWDVVETKKTPPSPRFDHSATVHAGQYFFIFGGSSPSSCFGDLHVLDLQSLEWSQPDVQGVGVASRGGHAGATVGDMWYMVGGGNTTSGATETIALCMPKLVWSIATKVSRQDPLASEGLTLCSLSMDGESVLIAFGGYNGKYSNELFVLKPKPRTPAQPKLYQSPAAAAAAASVTAAYAVATLTDRKNCDSADEYVKEEPSTNPPEATSLDAENLAAKKNTLECKLAELREENEKVKLNLEDVRNQQSLLAMELKAVRSQLEGERSRCFKLEAQLLETAKRLEALGSIERELEILRQQRSEREQDIASVQREASGGLLRWMTG</sequence>
<dbReference type="InterPro" id="IPR011043">
    <property type="entry name" value="Gal_Oxase/kelch_b-propeller"/>
</dbReference>
<feature type="coiled-coil region" evidence="3">
    <location>
        <begin position="410"/>
        <end position="444"/>
    </location>
</feature>
<dbReference type="PANTHER" id="PTHR46093">
    <property type="entry name" value="ACYL-COA-BINDING DOMAIN-CONTAINING PROTEIN 5"/>
    <property type="match status" value="1"/>
</dbReference>
<protein>
    <submittedName>
        <fullName evidence="5">Acyl-CoA-binding domain-containing protein 4</fullName>
        <ecNumber evidence="5">2.1.1.-</ecNumber>
    </submittedName>
</protein>
<feature type="domain" description="Acyl-CoA-binding" evidence="4">
    <location>
        <begin position="409"/>
        <end position="508"/>
    </location>
</feature>
<dbReference type="InterPro" id="IPR056819">
    <property type="entry name" value="ACBP4-6_C"/>
</dbReference>
<evidence type="ECO:0000259" key="4">
    <source>
        <dbReference type="Pfam" id="PF24922"/>
    </source>
</evidence>
<proteinExistence type="predicted"/>
<dbReference type="OrthoDB" id="10251809at2759"/>